<dbReference type="InterPro" id="IPR009311">
    <property type="entry name" value="IFI6/IFI27-like"/>
</dbReference>
<dbReference type="GO" id="GO:0097193">
    <property type="term" value="P:intrinsic apoptotic signaling pathway"/>
    <property type="evidence" value="ECO:0007669"/>
    <property type="project" value="TreeGrafter"/>
</dbReference>
<feature type="compositionally biased region" description="Polar residues" evidence="6">
    <location>
        <begin position="231"/>
        <end position="242"/>
    </location>
</feature>
<dbReference type="AlphaFoldDB" id="A0A8H5CD91"/>
<dbReference type="PANTHER" id="PTHR16932:SF18">
    <property type="entry name" value="INTERFERON, ALPHA-INDUCIBLE PROTEIN 27-LIKE 2"/>
    <property type="match status" value="1"/>
</dbReference>
<evidence type="ECO:0000313" key="8">
    <source>
        <dbReference type="EMBL" id="KAF5339363.1"/>
    </source>
</evidence>
<comment type="similarity">
    <text evidence="2">Belongs to the IFI6/IFI27 family.</text>
</comment>
<dbReference type="GO" id="GO:0031966">
    <property type="term" value="C:mitochondrial membrane"/>
    <property type="evidence" value="ECO:0007669"/>
    <property type="project" value="TreeGrafter"/>
</dbReference>
<evidence type="ECO:0000256" key="3">
    <source>
        <dbReference type="ARBA" id="ARBA00022692"/>
    </source>
</evidence>
<dbReference type="PANTHER" id="PTHR16932">
    <property type="entry name" value="INTERFERON ALPHA-INDUCIBLE PROTEIN 27"/>
    <property type="match status" value="1"/>
</dbReference>
<evidence type="ECO:0000256" key="1">
    <source>
        <dbReference type="ARBA" id="ARBA00004141"/>
    </source>
</evidence>
<evidence type="ECO:0000256" key="2">
    <source>
        <dbReference type="ARBA" id="ARBA00007262"/>
    </source>
</evidence>
<evidence type="ECO:0000256" key="7">
    <source>
        <dbReference type="SAM" id="Phobius"/>
    </source>
</evidence>
<gene>
    <name evidence="8" type="ORF">D9611_009780</name>
</gene>
<dbReference type="Proteomes" id="UP000541558">
    <property type="component" value="Unassembled WGS sequence"/>
</dbReference>
<proteinExistence type="inferred from homology"/>
<keyword evidence="3 7" id="KW-0812">Transmembrane</keyword>
<feature type="transmembrane region" description="Helical" evidence="7">
    <location>
        <begin position="158"/>
        <end position="179"/>
    </location>
</feature>
<feature type="region of interest" description="Disordered" evidence="6">
    <location>
        <begin position="229"/>
        <end position="261"/>
    </location>
</feature>
<dbReference type="Gene3D" id="6.10.110.10">
    <property type="match status" value="1"/>
</dbReference>
<sequence length="274" mass="29461">MLIVKVPLTPETLKARLLAWASTSSRYPYFKGTSKDLASWFSIVERACEENEILDIQYAEAAIVFIQGDLAHVMEERRARYLEESGDNYWRWEDFKDDIRRVIVEAEKIMAEREATPLDKTKAAFARMRQEHPYIFASAGSALMISGSVVLIPALGILALNAIGFTSAGVAGGSLAAFVQSMFYRGATAGLFSMLQSAGATAVMPAAGLLASATSAVGAGVASMFYGSRGGSTPDSSPTNGATDPPPPPYQGHDKPPYPADYAVYQSKKDRAGQ</sequence>
<evidence type="ECO:0000256" key="5">
    <source>
        <dbReference type="ARBA" id="ARBA00023136"/>
    </source>
</evidence>
<name>A0A8H5CD91_9AGAR</name>
<evidence type="ECO:0000313" key="9">
    <source>
        <dbReference type="Proteomes" id="UP000541558"/>
    </source>
</evidence>
<comment type="subcellular location">
    <subcellularLocation>
        <location evidence="1">Membrane</location>
        <topology evidence="1">Multi-pass membrane protein</topology>
    </subcellularLocation>
</comment>
<dbReference type="EMBL" id="JAACJK010000008">
    <property type="protein sequence ID" value="KAF5339363.1"/>
    <property type="molecule type" value="Genomic_DNA"/>
</dbReference>
<dbReference type="InterPro" id="IPR038213">
    <property type="entry name" value="IFI6/IFI27-like_sf"/>
</dbReference>
<evidence type="ECO:0000256" key="4">
    <source>
        <dbReference type="ARBA" id="ARBA00022989"/>
    </source>
</evidence>
<keyword evidence="5 7" id="KW-0472">Membrane</keyword>
<comment type="caution">
    <text evidence="8">The sequence shown here is derived from an EMBL/GenBank/DDBJ whole genome shotgun (WGS) entry which is preliminary data.</text>
</comment>
<feature type="transmembrane region" description="Helical" evidence="7">
    <location>
        <begin position="134"/>
        <end position="152"/>
    </location>
</feature>
<keyword evidence="9" id="KW-1185">Reference proteome</keyword>
<accession>A0A8H5CD91</accession>
<reference evidence="8 9" key="1">
    <citation type="journal article" date="2020" name="ISME J.">
        <title>Uncovering the hidden diversity of litter-decomposition mechanisms in mushroom-forming fungi.</title>
        <authorList>
            <person name="Floudas D."/>
            <person name="Bentzer J."/>
            <person name="Ahren D."/>
            <person name="Johansson T."/>
            <person name="Persson P."/>
            <person name="Tunlid A."/>
        </authorList>
    </citation>
    <scope>NUCLEOTIDE SEQUENCE [LARGE SCALE GENOMIC DNA]</scope>
    <source>
        <strain evidence="8 9">CBS 175.51</strain>
    </source>
</reference>
<dbReference type="OrthoDB" id="3068660at2759"/>
<protein>
    <submittedName>
        <fullName evidence="8">Uncharacterized protein</fullName>
    </submittedName>
</protein>
<feature type="transmembrane region" description="Helical" evidence="7">
    <location>
        <begin position="200"/>
        <end position="226"/>
    </location>
</feature>
<dbReference type="GO" id="GO:0001836">
    <property type="term" value="P:release of cytochrome c from mitochondria"/>
    <property type="evidence" value="ECO:0007669"/>
    <property type="project" value="TreeGrafter"/>
</dbReference>
<organism evidence="8 9">
    <name type="scientific">Ephemerocybe angulata</name>
    <dbReference type="NCBI Taxonomy" id="980116"/>
    <lineage>
        <taxon>Eukaryota</taxon>
        <taxon>Fungi</taxon>
        <taxon>Dikarya</taxon>
        <taxon>Basidiomycota</taxon>
        <taxon>Agaricomycotina</taxon>
        <taxon>Agaricomycetes</taxon>
        <taxon>Agaricomycetidae</taxon>
        <taxon>Agaricales</taxon>
        <taxon>Agaricineae</taxon>
        <taxon>Psathyrellaceae</taxon>
        <taxon>Ephemerocybe</taxon>
    </lineage>
</organism>
<keyword evidence="4 7" id="KW-1133">Transmembrane helix</keyword>
<evidence type="ECO:0000256" key="6">
    <source>
        <dbReference type="SAM" id="MobiDB-lite"/>
    </source>
</evidence>